<evidence type="ECO:0000256" key="1">
    <source>
        <dbReference type="ARBA" id="ARBA00004370"/>
    </source>
</evidence>
<dbReference type="PANTHER" id="PTHR35371:SF1">
    <property type="entry name" value="BLR7753 PROTEIN"/>
    <property type="match status" value="1"/>
</dbReference>
<keyword evidence="3 5" id="KW-1133">Transmembrane helix</keyword>
<dbReference type="InterPro" id="IPR001129">
    <property type="entry name" value="Membr-assoc_MAPEG"/>
</dbReference>
<dbReference type="Gene3D" id="1.20.120.550">
    <property type="entry name" value="Membrane associated eicosanoid/glutathione metabolism-like domain"/>
    <property type="match status" value="1"/>
</dbReference>
<keyword evidence="4 5" id="KW-0472">Membrane</keyword>
<dbReference type="RefSeq" id="WP_007255157.1">
    <property type="nucleotide sequence ID" value="NZ_CH724107.1"/>
</dbReference>
<evidence type="ECO:0000256" key="5">
    <source>
        <dbReference type="SAM" id="Phobius"/>
    </source>
</evidence>
<proteinExistence type="predicted"/>
<reference evidence="6 7" key="1">
    <citation type="journal article" date="2010" name="J. Bacteriol.">
        <title>Genome sequences of Oceanicola granulosus HTCC2516(T) and Oceanicola batsensis HTCC2597(TDelta).</title>
        <authorList>
            <person name="Thrash J.C."/>
            <person name="Cho J.C."/>
            <person name="Vergin K.L."/>
            <person name="Giovannoni S.J."/>
        </authorList>
    </citation>
    <scope>NUCLEOTIDE SEQUENCE [LARGE SCALE GENOMIC DNA]</scope>
    <source>
        <strain evidence="7">ATCC BAA-861 / DSM 15982 / KCTC 12143 / HTCC2516</strain>
    </source>
</reference>
<evidence type="ECO:0000256" key="2">
    <source>
        <dbReference type="ARBA" id="ARBA00022692"/>
    </source>
</evidence>
<comment type="caution">
    <text evidence="6">The sequence shown here is derived from an EMBL/GenBank/DDBJ whole genome shotgun (WGS) entry which is preliminary data.</text>
</comment>
<keyword evidence="7" id="KW-1185">Reference proteome</keyword>
<comment type="subcellular location">
    <subcellularLocation>
        <location evidence="1">Membrane</location>
    </subcellularLocation>
</comment>
<dbReference type="EMBL" id="AAOT01000004">
    <property type="protein sequence ID" value="EAR52436.1"/>
    <property type="molecule type" value="Genomic_DNA"/>
</dbReference>
<accession>Q2CI22</accession>
<evidence type="ECO:0000313" key="7">
    <source>
        <dbReference type="Proteomes" id="UP000003635"/>
    </source>
</evidence>
<name>Q2CI22_OCEGH</name>
<dbReference type="AlphaFoldDB" id="Q2CI22"/>
<evidence type="ECO:0000256" key="4">
    <source>
        <dbReference type="ARBA" id="ARBA00023136"/>
    </source>
</evidence>
<dbReference type="Pfam" id="PF01124">
    <property type="entry name" value="MAPEG"/>
    <property type="match status" value="1"/>
</dbReference>
<protein>
    <submittedName>
        <fullName evidence="6">Inner membrane protein</fullName>
    </submittedName>
</protein>
<dbReference type="HOGENOM" id="CLU_110778_1_0_5"/>
<organism evidence="6 7">
    <name type="scientific">Oceanicola granulosus (strain ATCC BAA-861 / DSM 15982 / KCTC 12143 / HTCC2516)</name>
    <dbReference type="NCBI Taxonomy" id="314256"/>
    <lineage>
        <taxon>Bacteria</taxon>
        <taxon>Pseudomonadati</taxon>
        <taxon>Pseudomonadota</taxon>
        <taxon>Alphaproteobacteria</taxon>
        <taxon>Rhodobacterales</taxon>
        <taxon>Roseobacteraceae</taxon>
        <taxon>Oceanicola</taxon>
    </lineage>
</organism>
<dbReference type="InterPro" id="IPR023352">
    <property type="entry name" value="MAPEG-like_dom_sf"/>
</dbReference>
<dbReference type="eggNOG" id="COG3686">
    <property type="taxonomic scope" value="Bacteria"/>
</dbReference>
<dbReference type="PANTHER" id="PTHR35371">
    <property type="entry name" value="INNER MEMBRANE PROTEIN"/>
    <property type="match status" value="1"/>
</dbReference>
<gene>
    <name evidence="6" type="ORF">OG2516_08162</name>
</gene>
<dbReference type="Proteomes" id="UP000003635">
    <property type="component" value="Unassembled WGS sequence"/>
</dbReference>
<dbReference type="OrthoDB" id="7743618at2"/>
<dbReference type="SUPFAM" id="SSF161084">
    <property type="entry name" value="MAPEG domain-like"/>
    <property type="match status" value="1"/>
</dbReference>
<sequence length="140" mass="14884">MTFELTALALAALLQAAQLVLMAVPANLELGPGKTLSPRDPHRLKAPLAEQVSPRTGRLYRAYDNHNEALLLFAIACVLVTLAGAASPLTAGLAAAYLVARALYVPAYAFGWVPWRSLFFAVAWFASLAMILIALFASSG</sequence>
<feature type="transmembrane region" description="Helical" evidence="5">
    <location>
        <begin position="69"/>
        <end position="86"/>
    </location>
</feature>
<keyword evidence="2 5" id="KW-0812">Transmembrane</keyword>
<feature type="transmembrane region" description="Helical" evidence="5">
    <location>
        <begin position="118"/>
        <end position="137"/>
    </location>
</feature>
<evidence type="ECO:0000256" key="3">
    <source>
        <dbReference type="ARBA" id="ARBA00022989"/>
    </source>
</evidence>
<evidence type="ECO:0000313" key="6">
    <source>
        <dbReference type="EMBL" id="EAR52436.1"/>
    </source>
</evidence>
<dbReference type="GO" id="GO:0016020">
    <property type="term" value="C:membrane"/>
    <property type="evidence" value="ECO:0007669"/>
    <property type="project" value="UniProtKB-SubCell"/>
</dbReference>
<dbReference type="STRING" id="314256.OG2516_08162"/>